<comment type="subunit">
    <text evidence="4 6">The basal body constitutes a major portion of the flagellar organelle and consists of five rings (E,L,P,S, and M) mounted on a central rod. The rod consists of about 26 subunits of FlgG in the distal portion, and FlgB, FlgC and FlgF are thought to build up the proximal portion of the rod with about 6 subunits each.</text>
</comment>
<dbReference type="InterPro" id="IPR001444">
    <property type="entry name" value="Flag_bb_rod_N"/>
</dbReference>
<sequence length="247" mass="24917">MDKGIYVAMTGAAATLKAQTAVSHNLANIDTAGFKAMLVRTDPYYVDPTPGAASRVDATSAIGGVDTSSGPLIQTGGALDVALAPDRWLAVQDSAGNEAYTRAGDLTLTPNGILTTASGRPVLGASGPLTLPPHASVSVGADGTVSIVPQGEAPDAQAVIGRLRVVDASAVALERGEDGLMRAPAGTTLEPAAGKVLTSGAIEGSNVGAAQSLVTMIALSRQFEMQVRVLQTSDENARSANSLLRPS</sequence>
<keyword evidence="3 6" id="KW-0975">Bacterial flagellum</keyword>
<dbReference type="GO" id="GO:0030694">
    <property type="term" value="C:bacterial-type flagellum basal body, rod"/>
    <property type="evidence" value="ECO:0007669"/>
    <property type="project" value="UniProtKB-UniRule"/>
</dbReference>
<dbReference type="Pfam" id="PF06429">
    <property type="entry name" value="Flg_bbr_C"/>
    <property type="match status" value="1"/>
</dbReference>
<feature type="domain" description="Flagellar hook protein FlgE/F/G-like D1" evidence="9">
    <location>
        <begin position="88"/>
        <end position="146"/>
    </location>
</feature>
<dbReference type="SUPFAM" id="SSF117143">
    <property type="entry name" value="Flagellar hook protein flgE"/>
    <property type="match status" value="1"/>
</dbReference>
<evidence type="ECO:0000256" key="2">
    <source>
        <dbReference type="ARBA" id="ARBA00009677"/>
    </source>
</evidence>
<dbReference type="GO" id="GO:0071978">
    <property type="term" value="P:bacterial-type flagellum-dependent swarming motility"/>
    <property type="evidence" value="ECO:0007669"/>
    <property type="project" value="TreeGrafter"/>
</dbReference>
<keyword evidence="10" id="KW-0969">Cilium</keyword>
<gene>
    <name evidence="10" type="ORF">OD750_009845</name>
</gene>
<evidence type="ECO:0000313" key="11">
    <source>
        <dbReference type="Proteomes" id="UP001139971"/>
    </source>
</evidence>
<evidence type="ECO:0000256" key="6">
    <source>
        <dbReference type="RuleBase" id="RU362116"/>
    </source>
</evidence>
<name>A0A9X3YIA2_9GAMM</name>
<feature type="domain" description="Flagellar basal-body/hook protein C-terminal" evidence="8">
    <location>
        <begin position="199"/>
        <end position="243"/>
    </location>
</feature>
<evidence type="ECO:0000313" key="10">
    <source>
        <dbReference type="EMBL" id="MDC8012846.1"/>
    </source>
</evidence>
<dbReference type="PANTHER" id="PTHR30435">
    <property type="entry name" value="FLAGELLAR PROTEIN"/>
    <property type="match status" value="1"/>
</dbReference>
<evidence type="ECO:0000256" key="5">
    <source>
        <dbReference type="ARBA" id="ARBA00040228"/>
    </source>
</evidence>
<dbReference type="NCBIfam" id="TIGR03506">
    <property type="entry name" value="FlgEFG_subfam"/>
    <property type="match status" value="1"/>
</dbReference>
<evidence type="ECO:0000259" key="7">
    <source>
        <dbReference type="Pfam" id="PF00460"/>
    </source>
</evidence>
<evidence type="ECO:0000256" key="4">
    <source>
        <dbReference type="ARBA" id="ARBA00038560"/>
    </source>
</evidence>
<comment type="caution">
    <text evidence="10">The sequence shown here is derived from an EMBL/GenBank/DDBJ whole genome shotgun (WGS) entry which is preliminary data.</text>
</comment>
<keyword evidence="10" id="KW-0966">Cell projection</keyword>
<dbReference type="AlphaFoldDB" id="A0A9X3YIA2"/>
<proteinExistence type="inferred from homology"/>
<evidence type="ECO:0000259" key="8">
    <source>
        <dbReference type="Pfam" id="PF06429"/>
    </source>
</evidence>
<dbReference type="InterPro" id="IPR053967">
    <property type="entry name" value="LlgE_F_G-like_D1"/>
</dbReference>
<evidence type="ECO:0000256" key="3">
    <source>
        <dbReference type="ARBA" id="ARBA00023143"/>
    </source>
</evidence>
<comment type="similarity">
    <text evidence="2 6">Belongs to the flagella basal body rod proteins family.</text>
</comment>
<comment type="subcellular location">
    <subcellularLocation>
        <location evidence="1 6">Bacterial flagellum basal body</location>
    </subcellularLocation>
</comment>
<dbReference type="EMBL" id="JAOVZO020000014">
    <property type="protein sequence ID" value="MDC8012846.1"/>
    <property type="molecule type" value="Genomic_DNA"/>
</dbReference>
<keyword evidence="10" id="KW-0282">Flagellum</keyword>
<evidence type="ECO:0000256" key="1">
    <source>
        <dbReference type="ARBA" id="ARBA00004117"/>
    </source>
</evidence>
<dbReference type="Proteomes" id="UP001139971">
    <property type="component" value="Unassembled WGS sequence"/>
</dbReference>
<reference evidence="10" key="1">
    <citation type="submission" date="2023-02" db="EMBL/GenBank/DDBJ databases">
        <title>Tahibacter soli sp. nov. isolated from soil.</title>
        <authorList>
            <person name="Baek J.H."/>
            <person name="Lee J.K."/>
            <person name="Choi D.G."/>
            <person name="Jeon C.O."/>
        </authorList>
    </citation>
    <scope>NUCLEOTIDE SEQUENCE</scope>
    <source>
        <strain evidence="10">BL</strain>
    </source>
</reference>
<organism evidence="10 11">
    <name type="scientific">Tahibacter soli</name>
    <dbReference type="NCBI Taxonomy" id="2983605"/>
    <lineage>
        <taxon>Bacteria</taxon>
        <taxon>Pseudomonadati</taxon>
        <taxon>Pseudomonadota</taxon>
        <taxon>Gammaproteobacteria</taxon>
        <taxon>Lysobacterales</taxon>
        <taxon>Rhodanobacteraceae</taxon>
        <taxon>Tahibacter</taxon>
    </lineage>
</organism>
<dbReference type="InterPro" id="IPR010930">
    <property type="entry name" value="Flg_bb/hook_C_dom"/>
</dbReference>
<keyword evidence="11" id="KW-1185">Reference proteome</keyword>
<dbReference type="Pfam" id="PF22692">
    <property type="entry name" value="LlgE_F_G_D1"/>
    <property type="match status" value="1"/>
</dbReference>
<evidence type="ECO:0000259" key="9">
    <source>
        <dbReference type="Pfam" id="PF22692"/>
    </source>
</evidence>
<accession>A0A9X3YIA2</accession>
<feature type="domain" description="Flagellar basal body rod protein N-terminal" evidence="7">
    <location>
        <begin position="5"/>
        <end position="35"/>
    </location>
</feature>
<dbReference type="Pfam" id="PF00460">
    <property type="entry name" value="Flg_bb_rod"/>
    <property type="match status" value="1"/>
</dbReference>
<dbReference type="InterPro" id="IPR037925">
    <property type="entry name" value="FlgE/F/G-like"/>
</dbReference>
<dbReference type="InterPro" id="IPR020013">
    <property type="entry name" value="Flagellar_FlgE/F/G"/>
</dbReference>
<dbReference type="NCBIfam" id="NF009280">
    <property type="entry name" value="PRK12640.1"/>
    <property type="match status" value="1"/>
</dbReference>
<protein>
    <recommendedName>
        <fullName evidence="5 6">Flagellar basal-body rod protein FlgF</fullName>
    </recommendedName>
</protein>
<dbReference type="RefSeq" id="WP_263545264.1">
    <property type="nucleotide sequence ID" value="NZ_JAOVZO020000014.1"/>
</dbReference>
<dbReference type="PANTHER" id="PTHR30435:SF18">
    <property type="entry name" value="FLAGELLAR BASAL-BODY ROD PROTEIN FLGF"/>
    <property type="match status" value="1"/>
</dbReference>